<dbReference type="InterPro" id="IPR045108">
    <property type="entry name" value="TXNDC17-like"/>
</dbReference>
<dbReference type="PANTHER" id="PTHR12452:SF0">
    <property type="entry name" value="THIOREDOXIN DOMAIN-CONTAINING PROTEIN 17"/>
    <property type="match status" value="1"/>
</dbReference>
<evidence type="ECO:0000313" key="11">
    <source>
        <dbReference type="Proteomes" id="UP000594638"/>
    </source>
</evidence>
<organism evidence="10 11">
    <name type="scientific">Olea europaea subsp. europaea</name>
    <dbReference type="NCBI Taxonomy" id="158383"/>
    <lineage>
        <taxon>Eukaryota</taxon>
        <taxon>Viridiplantae</taxon>
        <taxon>Streptophyta</taxon>
        <taxon>Embryophyta</taxon>
        <taxon>Tracheophyta</taxon>
        <taxon>Spermatophyta</taxon>
        <taxon>Magnoliopsida</taxon>
        <taxon>eudicotyledons</taxon>
        <taxon>Gunneridae</taxon>
        <taxon>Pentapetalae</taxon>
        <taxon>asterids</taxon>
        <taxon>lamiids</taxon>
        <taxon>Lamiales</taxon>
        <taxon>Oleaceae</taxon>
        <taxon>Oleeae</taxon>
        <taxon>Olea</taxon>
    </lineage>
</organism>
<reference evidence="10 11" key="1">
    <citation type="submission" date="2019-12" db="EMBL/GenBank/DDBJ databases">
        <authorList>
            <person name="Alioto T."/>
            <person name="Alioto T."/>
            <person name="Gomez Garrido J."/>
        </authorList>
    </citation>
    <scope>NUCLEOTIDE SEQUENCE [LARGE SCALE GENOMIC DNA]</scope>
</reference>
<evidence type="ECO:0000256" key="4">
    <source>
        <dbReference type="ARBA" id="ARBA00023157"/>
    </source>
</evidence>
<evidence type="ECO:0000256" key="2">
    <source>
        <dbReference type="ARBA" id="ARBA00022448"/>
    </source>
</evidence>
<evidence type="ECO:0000313" key="10">
    <source>
        <dbReference type="EMBL" id="CAA2957092.1"/>
    </source>
</evidence>
<accession>A0A8S0PSI5</accession>
<evidence type="ECO:0000259" key="9">
    <source>
        <dbReference type="Pfam" id="PF06110"/>
    </source>
</evidence>
<dbReference type="InterPro" id="IPR010357">
    <property type="entry name" value="TXNDC17_dom"/>
</dbReference>
<dbReference type="AlphaFoldDB" id="A0A8S0PSI5"/>
<dbReference type="Pfam" id="PF06110">
    <property type="entry name" value="TXD17-like_Trx"/>
    <property type="match status" value="1"/>
</dbReference>
<proteinExistence type="inferred from homology"/>
<name>A0A8S0PSI5_OLEEU</name>
<comment type="caution">
    <text evidence="10">The sequence shown here is derived from an EMBL/GenBank/DDBJ whole genome shotgun (WGS) entry which is preliminary data.</text>
</comment>
<sequence length="254" mass="29595">MDFSVHFDYWAWRSSTYIYIPEATRTAFDSILNVKVARRKGENKMPMKTLEATISTFDEVIQKFTSESPNYKANFIAFLADKDPSTNLSWCPDCMRAKPIIYKKLESSPDDVALLKAYVGDKLTWRNPQHPWRFDSRFKLKGVPTLILWEDGIIKGRLEDHETHQIHAGIAFDLVKEMDYVYVMVVKAKEFFAKGWEWQPEPFDLCPIKTYVCLIQVPLIEISVKDKNRSGNDLIKKLVVDIIDVLKRFHLIVL</sequence>
<dbReference type="GO" id="GO:0047134">
    <property type="term" value="F:protein-disulfide reductase [NAD(P)H] activity"/>
    <property type="evidence" value="ECO:0007669"/>
    <property type="project" value="InterPro"/>
</dbReference>
<keyword evidence="2" id="KW-0813">Transport</keyword>
<evidence type="ECO:0000256" key="8">
    <source>
        <dbReference type="ARBA" id="ARBA00083188"/>
    </source>
</evidence>
<dbReference type="PANTHER" id="PTHR12452">
    <property type="entry name" value="42-9-9 PROTEIN-RELATED"/>
    <property type="match status" value="1"/>
</dbReference>
<comment type="function">
    <text evidence="6">Probable thiol-disulfide oxidoreductase that may participate in various redox reactions.</text>
</comment>
<comment type="similarity">
    <text evidence="1">Belongs to the thioredoxin family.</text>
</comment>
<protein>
    <recommendedName>
        <fullName evidence="7">Thioredoxin-like protein Clot</fullName>
    </recommendedName>
    <alternativeName>
        <fullName evidence="8">Thioredoxin Clot</fullName>
    </alternativeName>
</protein>
<dbReference type="Gene3D" id="3.40.30.10">
    <property type="entry name" value="Glutaredoxin"/>
    <property type="match status" value="1"/>
</dbReference>
<dbReference type="EMBL" id="CACTIH010000209">
    <property type="protein sequence ID" value="CAA2957092.1"/>
    <property type="molecule type" value="Genomic_DNA"/>
</dbReference>
<dbReference type="SUPFAM" id="SSF52833">
    <property type="entry name" value="Thioredoxin-like"/>
    <property type="match status" value="1"/>
</dbReference>
<feature type="domain" description="Thioredoxin" evidence="9">
    <location>
        <begin position="56"/>
        <end position="167"/>
    </location>
</feature>
<gene>
    <name evidence="10" type="ORF">OLEA9_A020008</name>
</gene>
<keyword evidence="4" id="KW-1015">Disulfide bond</keyword>
<keyword evidence="5" id="KW-0676">Redox-active center</keyword>
<evidence type="ECO:0000256" key="6">
    <source>
        <dbReference type="ARBA" id="ARBA00056742"/>
    </source>
</evidence>
<evidence type="ECO:0000256" key="1">
    <source>
        <dbReference type="ARBA" id="ARBA00008987"/>
    </source>
</evidence>
<dbReference type="Gramene" id="OE9A020008T1">
    <property type="protein sequence ID" value="OE9A020008C1"/>
    <property type="gene ID" value="OE9A020008"/>
</dbReference>
<dbReference type="GO" id="GO:0005829">
    <property type="term" value="C:cytosol"/>
    <property type="evidence" value="ECO:0007669"/>
    <property type="project" value="TreeGrafter"/>
</dbReference>
<dbReference type="OrthoDB" id="78947at2759"/>
<dbReference type="FunFam" id="3.40.30.10:FF:000259">
    <property type="entry name" value="Thioredoxin-like protein Clot"/>
    <property type="match status" value="1"/>
</dbReference>
<dbReference type="Proteomes" id="UP000594638">
    <property type="component" value="Unassembled WGS sequence"/>
</dbReference>
<evidence type="ECO:0000256" key="3">
    <source>
        <dbReference type="ARBA" id="ARBA00022982"/>
    </source>
</evidence>
<dbReference type="InterPro" id="IPR036249">
    <property type="entry name" value="Thioredoxin-like_sf"/>
</dbReference>
<evidence type="ECO:0000256" key="5">
    <source>
        <dbReference type="ARBA" id="ARBA00023284"/>
    </source>
</evidence>
<keyword evidence="11" id="KW-1185">Reference proteome</keyword>
<evidence type="ECO:0000256" key="7">
    <source>
        <dbReference type="ARBA" id="ARBA00071006"/>
    </source>
</evidence>
<keyword evidence="3" id="KW-0249">Electron transport</keyword>